<sequence length="105" mass="11641">MPQPERRQSLLFSARLPPEVLALAAKYLRPNAVFIHVGNWQGASPLVKQLVSGDEGRNHLLIQRLQQLQGMAVVFTNSMAAAAEPGLSVSLLHSGLEQQQHYVYR</sequence>
<keyword evidence="1" id="KW-0067">ATP-binding</keyword>
<keyword evidence="1" id="KW-0378">Hydrolase</keyword>
<evidence type="ECO:0000313" key="2">
    <source>
        <dbReference type="Proteomes" id="UP000485058"/>
    </source>
</evidence>
<gene>
    <name evidence="1" type="ORF">HaLaN_31348</name>
</gene>
<dbReference type="AlphaFoldDB" id="A0A6A0AIS1"/>
<reference evidence="1 2" key="1">
    <citation type="submission" date="2020-02" db="EMBL/GenBank/DDBJ databases">
        <title>Draft genome sequence of Haematococcus lacustris strain NIES-144.</title>
        <authorList>
            <person name="Morimoto D."/>
            <person name="Nakagawa S."/>
            <person name="Yoshida T."/>
            <person name="Sawayama S."/>
        </authorList>
    </citation>
    <scope>NUCLEOTIDE SEQUENCE [LARGE SCALE GENOMIC DNA]</scope>
    <source>
        <strain evidence="1 2">NIES-144</strain>
    </source>
</reference>
<dbReference type="Proteomes" id="UP000485058">
    <property type="component" value="Unassembled WGS sequence"/>
</dbReference>
<comment type="caution">
    <text evidence="1">The sequence shown here is derived from an EMBL/GenBank/DDBJ whole genome shotgun (WGS) entry which is preliminary data.</text>
</comment>
<name>A0A6A0AIS1_HAELA</name>
<keyword evidence="2" id="KW-1185">Reference proteome</keyword>
<dbReference type="EMBL" id="BLLF01006345">
    <property type="protein sequence ID" value="GFH32171.1"/>
    <property type="molecule type" value="Genomic_DNA"/>
</dbReference>
<feature type="non-terminal residue" evidence="1">
    <location>
        <position position="105"/>
    </location>
</feature>
<feature type="non-terminal residue" evidence="1">
    <location>
        <position position="1"/>
    </location>
</feature>
<keyword evidence="1" id="KW-0347">Helicase</keyword>
<dbReference type="GO" id="GO:0004386">
    <property type="term" value="F:helicase activity"/>
    <property type="evidence" value="ECO:0007669"/>
    <property type="project" value="UniProtKB-KW"/>
</dbReference>
<protein>
    <submittedName>
        <fullName evidence="1">DEAD/DEAH box helicase</fullName>
    </submittedName>
</protein>
<evidence type="ECO:0000313" key="1">
    <source>
        <dbReference type="EMBL" id="GFH32171.1"/>
    </source>
</evidence>
<organism evidence="1 2">
    <name type="scientific">Haematococcus lacustris</name>
    <name type="common">Green alga</name>
    <name type="synonym">Haematococcus pluvialis</name>
    <dbReference type="NCBI Taxonomy" id="44745"/>
    <lineage>
        <taxon>Eukaryota</taxon>
        <taxon>Viridiplantae</taxon>
        <taxon>Chlorophyta</taxon>
        <taxon>core chlorophytes</taxon>
        <taxon>Chlorophyceae</taxon>
        <taxon>CS clade</taxon>
        <taxon>Chlamydomonadales</taxon>
        <taxon>Haematococcaceae</taxon>
        <taxon>Haematococcus</taxon>
    </lineage>
</organism>
<accession>A0A6A0AIS1</accession>
<proteinExistence type="predicted"/>
<keyword evidence="1" id="KW-0547">Nucleotide-binding</keyword>